<feature type="coiled-coil region" evidence="1">
    <location>
        <begin position="143"/>
        <end position="177"/>
    </location>
</feature>
<dbReference type="EMBL" id="ML978160">
    <property type="protein sequence ID" value="KAF2034596.1"/>
    <property type="molecule type" value="Genomic_DNA"/>
</dbReference>
<reference evidence="2" key="1">
    <citation type="journal article" date="2020" name="Stud. Mycol.">
        <title>101 Dothideomycetes genomes: a test case for predicting lifestyles and emergence of pathogens.</title>
        <authorList>
            <person name="Haridas S."/>
            <person name="Albert R."/>
            <person name="Binder M."/>
            <person name="Bloem J."/>
            <person name="Labutti K."/>
            <person name="Salamov A."/>
            <person name="Andreopoulos B."/>
            <person name="Baker S."/>
            <person name="Barry K."/>
            <person name="Bills G."/>
            <person name="Bluhm B."/>
            <person name="Cannon C."/>
            <person name="Castanera R."/>
            <person name="Culley D."/>
            <person name="Daum C."/>
            <person name="Ezra D."/>
            <person name="Gonzalez J."/>
            <person name="Henrissat B."/>
            <person name="Kuo A."/>
            <person name="Liang C."/>
            <person name="Lipzen A."/>
            <person name="Lutzoni F."/>
            <person name="Magnuson J."/>
            <person name="Mondo S."/>
            <person name="Nolan M."/>
            <person name="Ohm R."/>
            <person name="Pangilinan J."/>
            <person name="Park H.-J."/>
            <person name="Ramirez L."/>
            <person name="Alfaro M."/>
            <person name="Sun H."/>
            <person name="Tritt A."/>
            <person name="Yoshinaga Y."/>
            <person name="Zwiers L.-H."/>
            <person name="Turgeon B."/>
            <person name="Goodwin S."/>
            <person name="Spatafora J."/>
            <person name="Crous P."/>
            <person name="Grigoriev I."/>
        </authorList>
    </citation>
    <scope>NUCLEOTIDE SEQUENCE</scope>
    <source>
        <strain evidence="2">CBS 110217</strain>
    </source>
</reference>
<dbReference type="AlphaFoldDB" id="A0A9P4HKD1"/>
<evidence type="ECO:0000313" key="2">
    <source>
        <dbReference type="EMBL" id="KAF2034596.1"/>
    </source>
</evidence>
<comment type="caution">
    <text evidence="2">The sequence shown here is derived from an EMBL/GenBank/DDBJ whole genome shotgun (WGS) entry which is preliminary data.</text>
</comment>
<sequence length="183" mass="21078">MTAVSSRVGHAAVGAMLEDMDRYLPSDTINRPDYKGCRTTYGPMNTLYKQSEVSDDPEKEYKELRACERDLRRRLNNLQAAKGIPEKMTQYLDEFKNAIEDALAKGVTTEFLLQGIADQLEEKPNAQADQHPELPKMIPDTRYKKARAELIEARKKIQKLNEENNALTMKVKRLEMERDRLSM</sequence>
<dbReference type="Proteomes" id="UP000799777">
    <property type="component" value="Unassembled WGS sequence"/>
</dbReference>
<keyword evidence="3" id="KW-1185">Reference proteome</keyword>
<proteinExistence type="predicted"/>
<evidence type="ECO:0000313" key="3">
    <source>
        <dbReference type="Proteomes" id="UP000799777"/>
    </source>
</evidence>
<name>A0A9P4HKD1_9PLEO</name>
<protein>
    <submittedName>
        <fullName evidence="2">Uncharacterized protein</fullName>
    </submittedName>
</protein>
<evidence type="ECO:0000256" key="1">
    <source>
        <dbReference type="SAM" id="Coils"/>
    </source>
</evidence>
<keyword evidence="1" id="KW-0175">Coiled coil</keyword>
<accession>A0A9P4HKD1</accession>
<gene>
    <name evidence="2" type="ORF">EK21DRAFT_56136</name>
</gene>
<organism evidence="2 3">
    <name type="scientific">Setomelanomma holmii</name>
    <dbReference type="NCBI Taxonomy" id="210430"/>
    <lineage>
        <taxon>Eukaryota</taxon>
        <taxon>Fungi</taxon>
        <taxon>Dikarya</taxon>
        <taxon>Ascomycota</taxon>
        <taxon>Pezizomycotina</taxon>
        <taxon>Dothideomycetes</taxon>
        <taxon>Pleosporomycetidae</taxon>
        <taxon>Pleosporales</taxon>
        <taxon>Pleosporineae</taxon>
        <taxon>Phaeosphaeriaceae</taxon>
        <taxon>Setomelanomma</taxon>
    </lineage>
</organism>
<dbReference type="OrthoDB" id="3778493at2759"/>